<dbReference type="PROSITE" id="PS51257">
    <property type="entry name" value="PROKAR_LIPOPROTEIN"/>
    <property type="match status" value="1"/>
</dbReference>
<name>A0A644Z611_9ZZZZ</name>
<dbReference type="EMBL" id="VSSQ01007564">
    <property type="protein sequence ID" value="MPM36306.1"/>
    <property type="molecule type" value="Genomic_DNA"/>
</dbReference>
<reference evidence="1" key="1">
    <citation type="submission" date="2019-08" db="EMBL/GenBank/DDBJ databases">
        <authorList>
            <person name="Kucharzyk K."/>
            <person name="Murdoch R.W."/>
            <person name="Higgins S."/>
            <person name="Loffler F."/>
        </authorList>
    </citation>
    <scope>NUCLEOTIDE SEQUENCE</scope>
</reference>
<evidence type="ECO:0000313" key="1">
    <source>
        <dbReference type="EMBL" id="MPM36306.1"/>
    </source>
</evidence>
<accession>A0A644Z611</accession>
<organism evidence="1">
    <name type="scientific">bioreactor metagenome</name>
    <dbReference type="NCBI Taxonomy" id="1076179"/>
    <lineage>
        <taxon>unclassified sequences</taxon>
        <taxon>metagenomes</taxon>
        <taxon>ecological metagenomes</taxon>
    </lineage>
</organism>
<protein>
    <submittedName>
        <fullName evidence="1">Uncharacterized protein</fullName>
    </submittedName>
</protein>
<gene>
    <name evidence="1" type="ORF">SDC9_82901</name>
</gene>
<comment type="caution">
    <text evidence="1">The sequence shown here is derived from an EMBL/GenBank/DDBJ whole genome shotgun (WGS) entry which is preliminary data.</text>
</comment>
<proteinExistence type="predicted"/>
<sequence>MKKLSILLLFFTLSACSEAEEVNIPEEGNEDYVTEIQGPIPAPTSEYGSLGSYTVAKVTFPSPLYSGRDV</sequence>
<dbReference type="AlphaFoldDB" id="A0A644Z611"/>